<dbReference type="PANTHER" id="PTHR43304">
    <property type="entry name" value="PHYTOCHROME-LIKE PROTEIN CPH1"/>
    <property type="match status" value="1"/>
</dbReference>
<feature type="transmembrane region" description="Helical" evidence="8">
    <location>
        <begin position="24"/>
        <end position="45"/>
    </location>
</feature>
<dbReference type="AlphaFoldDB" id="A0A8A2VIY3"/>
<dbReference type="GeneID" id="63186606"/>
<dbReference type="InterPro" id="IPR052162">
    <property type="entry name" value="Sensor_kinase/Photoreceptor"/>
</dbReference>
<dbReference type="InterPro" id="IPR036097">
    <property type="entry name" value="HisK_dim/P_sf"/>
</dbReference>
<feature type="coiled-coil region" evidence="6">
    <location>
        <begin position="141"/>
        <end position="182"/>
    </location>
</feature>
<protein>
    <recommendedName>
        <fullName evidence="2">histidine kinase</fullName>
        <ecNumber evidence="2">2.7.13.3</ecNumber>
    </recommendedName>
</protein>
<evidence type="ECO:0000256" key="2">
    <source>
        <dbReference type="ARBA" id="ARBA00012438"/>
    </source>
</evidence>
<proteinExistence type="predicted"/>
<dbReference type="InterPro" id="IPR003661">
    <property type="entry name" value="HisK_dim/P_dom"/>
</dbReference>
<dbReference type="SMART" id="SM00388">
    <property type="entry name" value="HisKA"/>
    <property type="match status" value="1"/>
</dbReference>
<feature type="transmembrane region" description="Helical" evidence="8">
    <location>
        <begin position="90"/>
        <end position="111"/>
    </location>
</feature>
<evidence type="ECO:0000256" key="8">
    <source>
        <dbReference type="SAM" id="Phobius"/>
    </source>
</evidence>
<keyword evidence="6" id="KW-0175">Coiled coil</keyword>
<dbReference type="Proteomes" id="UP000663203">
    <property type="component" value="Chromosome"/>
</dbReference>
<dbReference type="GO" id="GO:0000155">
    <property type="term" value="F:phosphorelay sensor kinase activity"/>
    <property type="evidence" value="ECO:0007669"/>
    <property type="project" value="InterPro"/>
</dbReference>
<evidence type="ECO:0000313" key="11">
    <source>
        <dbReference type="Proteomes" id="UP000663203"/>
    </source>
</evidence>
<dbReference type="PANTHER" id="PTHR43304:SF1">
    <property type="entry name" value="PAC DOMAIN-CONTAINING PROTEIN"/>
    <property type="match status" value="1"/>
</dbReference>
<evidence type="ECO:0000256" key="5">
    <source>
        <dbReference type="ARBA" id="ARBA00022777"/>
    </source>
</evidence>
<keyword evidence="8" id="KW-0472">Membrane</keyword>
<gene>
    <name evidence="10" type="ORF">J0X25_04835</name>
</gene>
<dbReference type="InterPro" id="IPR003594">
    <property type="entry name" value="HATPase_dom"/>
</dbReference>
<dbReference type="CDD" id="cd00082">
    <property type="entry name" value="HisKA"/>
    <property type="match status" value="1"/>
</dbReference>
<keyword evidence="5 10" id="KW-0418">Kinase</keyword>
<keyword evidence="4" id="KW-0808">Transferase</keyword>
<keyword evidence="11" id="KW-1185">Reference proteome</keyword>
<dbReference type="RefSeq" id="WP_207290013.1">
    <property type="nucleotide sequence ID" value="NZ_CP071462.1"/>
</dbReference>
<feature type="domain" description="Histidine kinase" evidence="9">
    <location>
        <begin position="185"/>
        <end position="398"/>
    </location>
</feature>
<feature type="compositionally biased region" description="Low complexity" evidence="7">
    <location>
        <begin position="395"/>
        <end position="413"/>
    </location>
</feature>
<sequence>MVGESIESGFDAILESSLGETHNWLRGLSALGALLVLVAVGNSIVTMAGSGILLEAILDLLLIGSFGIVLLYIGLWLPKTSIDAAYYPRILLWVVVGVTVMGIAVGLRVLHPGVEVQFTFGTQAVFLAIGSVAGLAIGVHEAQALIQAAALEEQNETLKRTERRLEATVAELEASNEQLEQFAYAASHDLREPLRMVTSYLDLIDQRYADEFDDDGAEFLAFARDGAERMDATIDALLEYSRVETQGGAFDAVDLDAVLDDVLADLQFKLEESDAELTREPLPTVRGDESQLRQVFQNLLSNATEYSGDEPPRIRVAATAEEAEWRISVRDEGSGIAADDTERVFEIFERLHSSEEQPGSGIGLALCHRIVERHEGEIRVDSEPGEGSTFSFTLPPAEATADASASDAVASPAKTDSQSID</sequence>
<feature type="region of interest" description="Disordered" evidence="7">
    <location>
        <begin position="379"/>
        <end position="421"/>
    </location>
</feature>
<dbReference type="PROSITE" id="PS50109">
    <property type="entry name" value="HIS_KIN"/>
    <property type="match status" value="1"/>
</dbReference>
<dbReference type="Gene3D" id="3.30.565.10">
    <property type="entry name" value="Histidine kinase-like ATPase, C-terminal domain"/>
    <property type="match status" value="1"/>
</dbReference>
<evidence type="ECO:0000256" key="4">
    <source>
        <dbReference type="ARBA" id="ARBA00022679"/>
    </source>
</evidence>
<dbReference type="SMART" id="SM00387">
    <property type="entry name" value="HATPase_c"/>
    <property type="match status" value="1"/>
</dbReference>
<keyword evidence="3" id="KW-0597">Phosphoprotein</keyword>
<dbReference type="PRINTS" id="PR00344">
    <property type="entry name" value="BCTRLSENSOR"/>
</dbReference>
<evidence type="ECO:0000256" key="3">
    <source>
        <dbReference type="ARBA" id="ARBA00022553"/>
    </source>
</evidence>
<dbReference type="Pfam" id="PF02518">
    <property type="entry name" value="HATPase_c"/>
    <property type="match status" value="1"/>
</dbReference>
<dbReference type="EMBL" id="CP071462">
    <property type="protein sequence ID" value="QSX00293.1"/>
    <property type="molecule type" value="Genomic_DNA"/>
</dbReference>
<evidence type="ECO:0000256" key="6">
    <source>
        <dbReference type="SAM" id="Coils"/>
    </source>
</evidence>
<keyword evidence="8" id="KW-1133">Transmembrane helix</keyword>
<reference evidence="10 11" key="1">
    <citation type="submission" date="2021-03" db="EMBL/GenBank/DDBJ databases">
        <title>Haloterrigena longa sp. nov. and Haloterrigena limicola sp. nov., extremely halophilic archaea isolated from a salt lake.</title>
        <authorList>
            <person name="Henglin C."/>
        </authorList>
    </citation>
    <scope>NUCLEOTIDE SEQUENCE [LARGE SCALE GENOMIC DNA]</scope>
    <source>
        <strain evidence="10 11">KZCA68</strain>
    </source>
</reference>
<accession>A0A8A2VIY3</accession>
<comment type="catalytic activity">
    <reaction evidence="1">
        <text>ATP + protein L-histidine = ADP + protein N-phospho-L-histidine.</text>
        <dbReference type="EC" id="2.7.13.3"/>
    </reaction>
</comment>
<evidence type="ECO:0000256" key="7">
    <source>
        <dbReference type="SAM" id="MobiDB-lite"/>
    </source>
</evidence>
<keyword evidence="8" id="KW-0812">Transmembrane</keyword>
<dbReference type="KEGG" id="hakz:J0X25_04835"/>
<feature type="transmembrane region" description="Helical" evidence="8">
    <location>
        <begin position="57"/>
        <end position="78"/>
    </location>
</feature>
<evidence type="ECO:0000256" key="1">
    <source>
        <dbReference type="ARBA" id="ARBA00000085"/>
    </source>
</evidence>
<dbReference type="SUPFAM" id="SSF55874">
    <property type="entry name" value="ATPase domain of HSP90 chaperone/DNA topoisomerase II/histidine kinase"/>
    <property type="match status" value="1"/>
</dbReference>
<evidence type="ECO:0000313" key="10">
    <source>
        <dbReference type="EMBL" id="QSX00293.1"/>
    </source>
</evidence>
<feature type="transmembrane region" description="Helical" evidence="8">
    <location>
        <begin position="118"/>
        <end position="139"/>
    </location>
</feature>
<dbReference type="SUPFAM" id="SSF47384">
    <property type="entry name" value="Homodimeric domain of signal transducing histidine kinase"/>
    <property type="match status" value="1"/>
</dbReference>
<organism evidence="10 11">
    <name type="scientific">Haloterrigena alkaliphila</name>
    <dbReference type="NCBI Taxonomy" id="2816475"/>
    <lineage>
        <taxon>Archaea</taxon>
        <taxon>Methanobacteriati</taxon>
        <taxon>Methanobacteriota</taxon>
        <taxon>Stenosarchaea group</taxon>
        <taxon>Halobacteria</taxon>
        <taxon>Halobacteriales</taxon>
        <taxon>Natrialbaceae</taxon>
        <taxon>Haloterrigena</taxon>
    </lineage>
</organism>
<dbReference type="EC" id="2.7.13.3" evidence="2"/>
<dbReference type="InterPro" id="IPR005467">
    <property type="entry name" value="His_kinase_dom"/>
</dbReference>
<dbReference type="Gene3D" id="1.10.287.130">
    <property type="match status" value="1"/>
</dbReference>
<name>A0A8A2VIY3_9EURY</name>
<dbReference type="FunFam" id="3.30.565.10:FF:000006">
    <property type="entry name" value="Sensor histidine kinase WalK"/>
    <property type="match status" value="1"/>
</dbReference>
<dbReference type="InterPro" id="IPR004358">
    <property type="entry name" value="Sig_transdc_His_kin-like_C"/>
</dbReference>
<dbReference type="Pfam" id="PF00512">
    <property type="entry name" value="HisKA"/>
    <property type="match status" value="1"/>
</dbReference>
<dbReference type="InterPro" id="IPR036890">
    <property type="entry name" value="HATPase_C_sf"/>
</dbReference>
<evidence type="ECO:0000259" key="9">
    <source>
        <dbReference type="PROSITE" id="PS50109"/>
    </source>
</evidence>